<keyword evidence="1" id="KW-0560">Oxidoreductase</keyword>
<dbReference type="Gene3D" id="3.30.9.10">
    <property type="entry name" value="D-Amino Acid Oxidase, subunit A, domain 2"/>
    <property type="match status" value="1"/>
</dbReference>
<reference evidence="4" key="1">
    <citation type="submission" date="2010-04" db="EMBL/GenBank/DDBJ databases">
        <title>Complete genome sequence of Nitrosococcus halophilus Nc4, a salt-adapted, aerobic obligate ammonia-oxidizing sulfur purple bacterium.</title>
        <authorList>
            <consortium name="US DOE Joint Genome Institute"/>
            <person name="Campbell M.A."/>
            <person name="Malfatti S.A."/>
            <person name="Chain P.S.G."/>
            <person name="Heidelberg J.F."/>
            <person name="Ward B.B."/>
            <person name="Klotz M.G."/>
        </authorList>
    </citation>
    <scope>NUCLEOTIDE SEQUENCE [LARGE SCALE GENOMIC DNA]</scope>
    <source>
        <strain evidence="4">Nc4</strain>
    </source>
</reference>
<dbReference type="AlphaFoldDB" id="D5C1X3"/>
<name>D5C1X3_NITHN</name>
<evidence type="ECO:0000313" key="3">
    <source>
        <dbReference type="EMBL" id="ADE16561.1"/>
    </source>
</evidence>
<organism evidence="3 4">
    <name type="scientific">Nitrosococcus halophilus (strain Nc4)</name>
    <dbReference type="NCBI Taxonomy" id="472759"/>
    <lineage>
        <taxon>Bacteria</taxon>
        <taxon>Pseudomonadati</taxon>
        <taxon>Pseudomonadota</taxon>
        <taxon>Gammaproteobacteria</taxon>
        <taxon>Chromatiales</taxon>
        <taxon>Chromatiaceae</taxon>
        <taxon>Nitrosococcus</taxon>
    </lineage>
</organism>
<sequence length="407" mass="45201">MHSLIKLVSIARKLNKSANTVALLEKRILGAGLSSRHSAIIRSANAAPMAARMAQLATQHWKNMNPLWGVEIPFEQPGALWIAPEAGQKNDNQWRQLEHSLQQEGIEFHSLTHTEAAELGQHAIKINQDEIYFHEPEALQLDPADILNALQNAATLNGIEVMEHTQVTGFDVDSNGRISAVHSNHGSITCDYVINAAGAWSPKLFAPLNIPIPISLEPVYVANFLVGTRDIPTSLPIIADFVHHAYFRRWRGSILHLHQPRARSSEAIAQAFSRGLMNPAGANIIYDPSNYVLNFDQLEAYLGKVKNRFIKARTPLYAGGYVSFFDITPDLRFILGKDSKIENLVHVLGAGQALKYAPIFGEIISDIILKGQVQHSQIDISEFSIGRFSDQAFDQFWSAHKRAENSL</sequence>
<dbReference type="SUPFAM" id="SSF51905">
    <property type="entry name" value="FAD/NAD(P)-binding domain"/>
    <property type="match status" value="1"/>
</dbReference>
<dbReference type="PANTHER" id="PTHR13847">
    <property type="entry name" value="SARCOSINE DEHYDROGENASE-RELATED"/>
    <property type="match status" value="1"/>
</dbReference>
<dbReference type="InterPro" id="IPR006076">
    <property type="entry name" value="FAD-dep_OxRdtase"/>
</dbReference>
<dbReference type="Proteomes" id="UP000001844">
    <property type="component" value="Chromosome"/>
</dbReference>
<keyword evidence="4" id="KW-1185">Reference proteome</keyword>
<feature type="domain" description="FAD dependent oxidoreductase" evidence="2">
    <location>
        <begin position="8"/>
        <end position="366"/>
    </location>
</feature>
<protein>
    <submittedName>
        <fullName evidence="3">FAD dependent oxidoreductase</fullName>
    </submittedName>
</protein>
<dbReference type="GO" id="GO:0016491">
    <property type="term" value="F:oxidoreductase activity"/>
    <property type="evidence" value="ECO:0007669"/>
    <property type="project" value="UniProtKB-KW"/>
</dbReference>
<dbReference type="GO" id="GO:0005737">
    <property type="term" value="C:cytoplasm"/>
    <property type="evidence" value="ECO:0007669"/>
    <property type="project" value="TreeGrafter"/>
</dbReference>
<dbReference type="STRING" id="472759.Nhal_3537"/>
<proteinExistence type="predicted"/>
<dbReference type="Gene3D" id="3.50.50.60">
    <property type="entry name" value="FAD/NAD(P)-binding domain"/>
    <property type="match status" value="1"/>
</dbReference>
<dbReference type="KEGG" id="nhl:Nhal_3537"/>
<gene>
    <name evidence="3" type="ordered locus">Nhal_3537</name>
</gene>
<dbReference type="InterPro" id="IPR036188">
    <property type="entry name" value="FAD/NAD-bd_sf"/>
</dbReference>
<evidence type="ECO:0000256" key="1">
    <source>
        <dbReference type="ARBA" id="ARBA00023002"/>
    </source>
</evidence>
<accession>D5C1X3</accession>
<dbReference type="Pfam" id="PF01266">
    <property type="entry name" value="DAO"/>
    <property type="match status" value="1"/>
</dbReference>
<dbReference type="HOGENOM" id="CLU_635858_0_0_6"/>
<dbReference type="OrthoDB" id="5287468at2"/>
<dbReference type="EMBL" id="CP001798">
    <property type="protein sequence ID" value="ADE16561.1"/>
    <property type="molecule type" value="Genomic_DNA"/>
</dbReference>
<dbReference type="eggNOG" id="COG0665">
    <property type="taxonomic scope" value="Bacteria"/>
</dbReference>
<evidence type="ECO:0000259" key="2">
    <source>
        <dbReference type="Pfam" id="PF01266"/>
    </source>
</evidence>
<evidence type="ECO:0000313" key="4">
    <source>
        <dbReference type="Proteomes" id="UP000001844"/>
    </source>
</evidence>